<organism evidence="2 3">
    <name type="scientific">Bacterioplanoides pacificum</name>
    <dbReference type="NCBI Taxonomy" id="1171596"/>
    <lineage>
        <taxon>Bacteria</taxon>
        <taxon>Pseudomonadati</taxon>
        <taxon>Pseudomonadota</taxon>
        <taxon>Gammaproteobacteria</taxon>
        <taxon>Oceanospirillales</taxon>
        <taxon>Oceanospirillaceae</taxon>
        <taxon>Bacterioplanoides</taxon>
    </lineage>
</organism>
<dbReference type="Pfam" id="PF13466">
    <property type="entry name" value="STAS_2"/>
    <property type="match status" value="1"/>
</dbReference>
<reference evidence="3" key="1">
    <citation type="journal article" date="2019" name="Int. J. Syst. Evol. Microbiol.">
        <title>The Global Catalogue of Microorganisms (GCM) 10K type strain sequencing project: providing services to taxonomists for standard genome sequencing and annotation.</title>
        <authorList>
            <consortium name="The Broad Institute Genomics Platform"/>
            <consortium name="The Broad Institute Genome Sequencing Center for Infectious Disease"/>
            <person name="Wu L."/>
            <person name="Ma J."/>
        </authorList>
    </citation>
    <scope>NUCLEOTIDE SEQUENCE [LARGE SCALE GENOMIC DNA]</scope>
    <source>
        <strain evidence="3">KCTC 42424</strain>
    </source>
</reference>
<dbReference type="RefSeq" id="WP_376868203.1">
    <property type="nucleotide sequence ID" value="NZ_JBHRYB010000016.1"/>
</dbReference>
<dbReference type="EMBL" id="JBHRYB010000016">
    <property type="protein sequence ID" value="MFC3681661.1"/>
    <property type="molecule type" value="Genomic_DNA"/>
</dbReference>
<evidence type="ECO:0000259" key="1">
    <source>
        <dbReference type="Pfam" id="PF13466"/>
    </source>
</evidence>
<keyword evidence="3" id="KW-1185">Reference proteome</keyword>
<protein>
    <submittedName>
        <fullName evidence="2">Lipid asymmetry maintenance protein MlaB</fullName>
    </submittedName>
</protein>
<dbReference type="CDD" id="cd07043">
    <property type="entry name" value="STAS_anti-anti-sigma_factors"/>
    <property type="match status" value="1"/>
</dbReference>
<feature type="domain" description="MlaB-like STAS" evidence="1">
    <location>
        <begin position="15"/>
        <end position="93"/>
    </location>
</feature>
<dbReference type="InterPro" id="IPR036513">
    <property type="entry name" value="STAS_dom_sf"/>
</dbReference>
<evidence type="ECO:0000313" key="2">
    <source>
        <dbReference type="EMBL" id="MFC3681661.1"/>
    </source>
</evidence>
<dbReference type="InterPro" id="IPR058548">
    <property type="entry name" value="MlaB-like_STAS"/>
</dbReference>
<comment type="caution">
    <text evidence="2">The sequence shown here is derived from an EMBL/GenBank/DDBJ whole genome shotgun (WGS) entry which is preliminary data.</text>
</comment>
<sequence>MANAELSSISQERAQLSGDLLNNTVVAVIEPGKQLMAAASQSWTLDMIAVERVSSAGVALLLEWLRYAQSRKLDFKIENLPSHMQPIIRVSDLEPLFEPLLS</sequence>
<name>A0ABV7VYU0_9GAMM</name>
<accession>A0ABV7VYU0</accession>
<evidence type="ECO:0000313" key="3">
    <source>
        <dbReference type="Proteomes" id="UP001595722"/>
    </source>
</evidence>
<dbReference type="Gene3D" id="3.30.750.24">
    <property type="entry name" value="STAS domain"/>
    <property type="match status" value="1"/>
</dbReference>
<dbReference type="SUPFAM" id="SSF52091">
    <property type="entry name" value="SpoIIaa-like"/>
    <property type="match status" value="1"/>
</dbReference>
<gene>
    <name evidence="2" type="ORF">ACFOMG_16265</name>
</gene>
<proteinExistence type="predicted"/>
<dbReference type="Proteomes" id="UP001595722">
    <property type="component" value="Unassembled WGS sequence"/>
</dbReference>